<dbReference type="InterPro" id="IPR036465">
    <property type="entry name" value="vWFA_dom_sf"/>
</dbReference>
<keyword evidence="3" id="KW-1185">Reference proteome</keyword>
<protein>
    <recommendedName>
        <fullName evidence="1">DUF58 domain-containing protein</fullName>
    </recommendedName>
</protein>
<evidence type="ECO:0000313" key="2">
    <source>
        <dbReference type="EMBL" id="CCM64284.1"/>
    </source>
</evidence>
<dbReference type="PANTHER" id="PTHR33608:SF6">
    <property type="entry name" value="BLL2464 PROTEIN"/>
    <property type="match status" value="1"/>
</dbReference>
<dbReference type="PANTHER" id="PTHR33608">
    <property type="entry name" value="BLL2464 PROTEIN"/>
    <property type="match status" value="1"/>
</dbReference>
<accession>R4Z087</accession>
<reference evidence="2 3" key="1">
    <citation type="journal article" date="2013" name="ISME J.">
        <title>Metabolic model for the filamentous 'Candidatus Microthrix parvicella' based on genomic and metagenomic analyses.</title>
        <authorList>
            <person name="Jon McIlroy S."/>
            <person name="Kristiansen R."/>
            <person name="Albertsen M."/>
            <person name="Michael Karst S."/>
            <person name="Rossetti S."/>
            <person name="Lund Nielsen J."/>
            <person name="Tandoi V."/>
            <person name="James Seviour R."/>
            <person name="Nielsen P.H."/>
        </authorList>
    </citation>
    <scope>NUCLEOTIDE SEQUENCE [LARGE SCALE GENOMIC DNA]</scope>
    <source>
        <strain evidence="2 3">RN1</strain>
    </source>
</reference>
<dbReference type="OrthoDB" id="9776116at2"/>
<dbReference type="STRING" id="1229780.BN381_350144"/>
<sequence>MATAAAPLVLAPDELARVERLAMHLDRPVSDGFAGAHRSRRRGRSLDFADWREYQPGDDPRSIDQQAWARLDQVLIRLYEADVDLSVQLVIDTSASMKLGDKFAQALRTGAAIAAMALVRNESVSVATLADRTPRRYRGRGAIPLLLRTMAGWTPAGPTPLAELARHLMVMPRRAGLLVVISDFLTPDWSAALDQLTARREQLIAIGVSSVEDDHPDLAGEVQLVDVETGHRVDVDVNPRQVAAFTQRRLDRRAALERHVLRNDGRWVHVDAADDLLGAVIPALMGTGVAR</sequence>
<proteinExistence type="predicted"/>
<dbReference type="Proteomes" id="UP000018291">
    <property type="component" value="Unassembled WGS sequence"/>
</dbReference>
<dbReference type="InterPro" id="IPR002881">
    <property type="entry name" value="DUF58"/>
</dbReference>
<evidence type="ECO:0000313" key="3">
    <source>
        <dbReference type="Proteomes" id="UP000018291"/>
    </source>
</evidence>
<name>R4Z087_9ACTN</name>
<gene>
    <name evidence="2" type="ORF">BN381_350144</name>
</gene>
<dbReference type="RefSeq" id="WP_012228085.1">
    <property type="nucleotide sequence ID" value="NZ_HG422565.1"/>
</dbReference>
<evidence type="ECO:0000259" key="1">
    <source>
        <dbReference type="Pfam" id="PF01882"/>
    </source>
</evidence>
<dbReference type="Pfam" id="PF01882">
    <property type="entry name" value="DUF58"/>
    <property type="match status" value="1"/>
</dbReference>
<dbReference type="EMBL" id="CANL01000029">
    <property type="protein sequence ID" value="CCM64284.1"/>
    <property type="molecule type" value="Genomic_DNA"/>
</dbReference>
<dbReference type="HOGENOM" id="CLU_054927_3_1_11"/>
<organism evidence="2 3">
    <name type="scientific">Candidatus Neomicrothrix parvicella RN1</name>
    <dbReference type="NCBI Taxonomy" id="1229780"/>
    <lineage>
        <taxon>Bacteria</taxon>
        <taxon>Bacillati</taxon>
        <taxon>Actinomycetota</taxon>
        <taxon>Acidimicrobiia</taxon>
        <taxon>Acidimicrobiales</taxon>
        <taxon>Microthrixaceae</taxon>
        <taxon>Candidatus Neomicrothrix</taxon>
    </lineage>
</organism>
<dbReference type="eggNOG" id="COG1721">
    <property type="taxonomic scope" value="Bacteria"/>
</dbReference>
<dbReference type="AlphaFoldDB" id="R4Z087"/>
<comment type="caution">
    <text evidence="2">The sequence shown here is derived from an EMBL/GenBank/DDBJ whole genome shotgun (WGS) entry which is preliminary data.</text>
</comment>
<dbReference type="SUPFAM" id="SSF53300">
    <property type="entry name" value="vWA-like"/>
    <property type="match status" value="1"/>
</dbReference>
<feature type="domain" description="DUF58" evidence="1">
    <location>
        <begin position="51"/>
        <end position="249"/>
    </location>
</feature>